<name>A0A7S3UZK9_9STRA</name>
<evidence type="ECO:0000313" key="4">
    <source>
        <dbReference type="EMBL" id="CAE0442152.1"/>
    </source>
</evidence>
<evidence type="ECO:0000256" key="2">
    <source>
        <dbReference type="ARBA" id="ARBA00022801"/>
    </source>
</evidence>
<proteinExistence type="predicted"/>
<dbReference type="InterPro" id="IPR017850">
    <property type="entry name" value="Alkaline_phosphatase_core_sf"/>
</dbReference>
<accession>A0A7S3UZK9</accession>
<dbReference type="SUPFAM" id="SSF53649">
    <property type="entry name" value="Alkaline phosphatase-like"/>
    <property type="match status" value="1"/>
</dbReference>
<dbReference type="GO" id="GO:0005737">
    <property type="term" value="C:cytoplasm"/>
    <property type="evidence" value="ECO:0007669"/>
    <property type="project" value="TreeGrafter"/>
</dbReference>
<protein>
    <recommendedName>
        <fullName evidence="3">Sulfatase N-terminal domain-containing protein</fullName>
    </recommendedName>
</protein>
<reference evidence="4" key="1">
    <citation type="submission" date="2021-01" db="EMBL/GenBank/DDBJ databases">
        <authorList>
            <person name="Corre E."/>
            <person name="Pelletier E."/>
            <person name="Niang G."/>
            <person name="Scheremetjew M."/>
            <person name="Finn R."/>
            <person name="Kale V."/>
            <person name="Holt S."/>
            <person name="Cochrane G."/>
            <person name="Meng A."/>
            <person name="Brown T."/>
            <person name="Cohen L."/>
        </authorList>
    </citation>
    <scope>NUCLEOTIDE SEQUENCE</scope>
    <source>
        <strain evidence="4">GSBS06</strain>
    </source>
</reference>
<dbReference type="Gene3D" id="3.40.720.10">
    <property type="entry name" value="Alkaline Phosphatase, subunit A"/>
    <property type="match status" value="1"/>
</dbReference>
<gene>
    <name evidence="4" type="ORF">ASTO00021_LOCUS12266</name>
</gene>
<sequence>MDAKCFADDSYWTDTFTDRLLNGLTPAWKETDQYAQVFGVADASEPDGVNEAPISEDALIPTVRKAYYATTKYVDAVIKYFYDGINRLPKSIKENTHVIITSDHGFLLGEFGRLGKWVLTEGATRVPLAIIPSKRFLKTYKKTKTGTTVQAPVDHIDVFPTLLEMAGIPDEYRPLDKGDVLPGVSLSSYFSDSTNYTRAVSISEYETHYGSGRTIAMRSKFFKYITYTVPRRTAFLFDYRGGDKYRMVERENFIDDPAYAEVKKWFENLFQKAMNEKDEKAWLTIKNIKPIDHDFSSTRGQNY</sequence>
<dbReference type="Pfam" id="PF00884">
    <property type="entry name" value="Sulfatase"/>
    <property type="match status" value="1"/>
</dbReference>
<keyword evidence="2" id="KW-0378">Hydrolase</keyword>
<dbReference type="InterPro" id="IPR000917">
    <property type="entry name" value="Sulfatase_N"/>
</dbReference>
<dbReference type="GO" id="GO:0004423">
    <property type="term" value="F:iduronate-2-sulfatase activity"/>
    <property type="evidence" value="ECO:0007669"/>
    <property type="project" value="TreeGrafter"/>
</dbReference>
<organism evidence="4">
    <name type="scientific">Aplanochytrium stocchinoi</name>
    <dbReference type="NCBI Taxonomy" id="215587"/>
    <lineage>
        <taxon>Eukaryota</taxon>
        <taxon>Sar</taxon>
        <taxon>Stramenopiles</taxon>
        <taxon>Bigyra</taxon>
        <taxon>Labyrinthulomycetes</taxon>
        <taxon>Thraustochytrida</taxon>
        <taxon>Thraustochytriidae</taxon>
        <taxon>Aplanochytrium</taxon>
    </lineage>
</organism>
<feature type="domain" description="Sulfatase N-terminal" evidence="3">
    <location>
        <begin position="50"/>
        <end position="168"/>
    </location>
</feature>
<dbReference type="PANTHER" id="PTHR45953:SF1">
    <property type="entry name" value="IDURONATE 2-SULFATASE"/>
    <property type="match status" value="1"/>
</dbReference>
<dbReference type="AlphaFoldDB" id="A0A7S3UZK9"/>
<evidence type="ECO:0000259" key="3">
    <source>
        <dbReference type="Pfam" id="PF00884"/>
    </source>
</evidence>
<dbReference type="GO" id="GO:0046872">
    <property type="term" value="F:metal ion binding"/>
    <property type="evidence" value="ECO:0007669"/>
    <property type="project" value="UniProtKB-KW"/>
</dbReference>
<evidence type="ECO:0000256" key="1">
    <source>
        <dbReference type="ARBA" id="ARBA00022723"/>
    </source>
</evidence>
<dbReference type="EMBL" id="HBIN01016156">
    <property type="protein sequence ID" value="CAE0442152.1"/>
    <property type="molecule type" value="Transcribed_RNA"/>
</dbReference>
<dbReference type="PANTHER" id="PTHR45953">
    <property type="entry name" value="IDURONATE 2-SULFATASE"/>
    <property type="match status" value="1"/>
</dbReference>
<keyword evidence="1" id="KW-0479">Metal-binding</keyword>